<evidence type="ECO:0000256" key="5">
    <source>
        <dbReference type="SAM" id="MobiDB-lite"/>
    </source>
</evidence>
<dbReference type="SUPFAM" id="SSF100920">
    <property type="entry name" value="Heat shock protein 70kD (HSP70), peptide-binding domain"/>
    <property type="match status" value="1"/>
</dbReference>
<evidence type="ECO:0000256" key="4">
    <source>
        <dbReference type="ARBA" id="ARBA00048056"/>
    </source>
</evidence>
<evidence type="ECO:0000256" key="1">
    <source>
        <dbReference type="ARBA" id="ARBA00007381"/>
    </source>
</evidence>
<sequence>MMSQDRWARRLTEWRPRIGKRDVGQPRRRWRDVISKTADGQWMQAAHYTGNFVLLDVNPLTLGIETAGGVMTKLISRNTNIPTKKSQIFSTSADNQATVTIRVFEGERPMTKDNHMLGQFELTGLPPAPRGVPQVEVTFKIDVNGVLHVTGEDKSKGYKNKITITITNDDNRLSHRDIKRMINDAEEFADEDKKIKEQVEARNELESYAYSLKNQIGDKEELGGKLSEADKKTIESAVDDAISWFEDHKEASVEDLQQQKEDLESFVQPIASKLYEGAGGEEEEGHGGDDKDEL</sequence>
<dbReference type="PANTHER" id="PTHR19375">
    <property type="entry name" value="HEAT SHOCK PROTEIN 70KDA"/>
    <property type="match status" value="1"/>
</dbReference>
<dbReference type="Gene3D" id="1.20.1270.10">
    <property type="match status" value="1"/>
</dbReference>
<dbReference type="GO" id="GO:0140662">
    <property type="term" value="F:ATP-dependent protein folding chaperone"/>
    <property type="evidence" value="ECO:0007669"/>
    <property type="project" value="InterPro"/>
</dbReference>
<reference evidence="7" key="1">
    <citation type="submission" date="2022-11" db="UniProtKB">
        <authorList>
            <consortium name="WormBaseParasite"/>
        </authorList>
    </citation>
    <scope>IDENTIFICATION</scope>
</reference>
<evidence type="ECO:0000313" key="7">
    <source>
        <dbReference type="WBParaSite" id="PSAMB.scaffold1217size34190.g11676.t1"/>
    </source>
</evidence>
<proteinExistence type="inferred from homology"/>
<accession>A0A914US62</accession>
<organism evidence="6 7">
    <name type="scientific">Plectus sambesii</name>
    <dbReference type="NCBI Taxonomy" id="2011161"/>
    <lineage>
        <taxon>Eukaryota</taxon>
        <taxon>Metazoa</taxon>
        <taxon>Ecdysozoa</taxon>
        <taxon>Nematoda</taxon>
        <taxon>Chromadorea</taxon>
        <taxon>Plectida</taxon>
        <taxon>Plectina</taxon>
        <taxon>Plectoidea</taxon>
        <taxon>Plectidae</taxon>
        <taxon>Plectus</taxon>
    </lineage>
</organism>
<dbReference type="PRINTS" id="PR00301">
    <property type="entry name" value="HEATSHOCK70"/>
</dbReference>
<dbReference type="InterPro" id="IPR013126">
    <property type="entry name" value="Hsp_70_fam"/>
</dbReference>
<dbReference type="GO" id="GO:0005524">
    <property type="term" value="F:ATP binding"/>
    <property type="evidence" value="ECO:0007669"/>
    <property type="project" value="UniProtKB-KW"/>
</dbReference>
<dbReference type="Proteomes" id="UP000887566">
    <property type="component" value="Unplaced"/>
</dbReference>
<keyword evidence="3" id="KW-0067">ATP-binding</keyword>
<dbReference type="Pfam" id="PF00012">
    <property type="entry name" value="HSP70"/>
    <property type="match status" value="1"/>
</dbReference>
<feature type="region of interest" description="Disordered" evidence="5">
    <location>
        <begin position="253"/>
        <end position="294"/>
    </location>
</feature>
<feature type="compositionally biased region" description="Basic and acidic residues" evidence="5">
    <location>
        <begin position="285"/>
        <end position="294"/>
    </location>
</feature>
<comment type="similarity">
    <text evidence="1">Belongs to the heat shock protein 70 family.</text>
</comment>
<name>A0A914US62_9BILA</name>
<dbReference type="InterPro" id="IPR029047">
    <property type="entry name" value="HSP70_peptide-bd_sf"/>
</dbReference>
<evidence type="ECO:0000256" key="2">
    <source>
        <dbReference type="ARBA" id="ARBA00022741"/>
    </source>
</evidence>
<keyword evidence="2" id="KW-0547">Nucleotide-binding</keyword>
<comment type="catalytic activity">
    <reaction evidence="4">
        <text>ATP + H2O = ADP + phosphate + H(+)</text>
        <dbReference type="Rhea" id="RHEA:13065"/>
        <dbReference type="ChEBI" id="CHEBI:15377"/>
        <dbReference type="ChEBI" id="CHEBI:15378"/>
        <dbReference type="ChEBI" id="CHEBI:30616"/>
        <dbReference type="ChEBI" id="CHEBI:43474"/>
        <dbReference type="ChEBI" id="CHEBI:456216"/>
        <dbReference type="EC" id="3.6.4.10"/>
    </reaction>
</comment>
<keyword evidence="6" id="KW-1185">Reference proteome</keyword>
<dbReference type="SUPFAM" id="SSF100934">
    <property type="entry name" value="Heat shock protein 70kD (HSP70), C-terminal subdomain"/>
    <property type="match status" value="1"/>
</dbReference>
<dbReference type="FunFam" id="2.60.34.10:FF:000002">
    <property type="entry name" value="Heat shock 70 kDa"/>
    <property type="match status" value="1"/>
</dbReference>
<protein>
    <submittedName>
        <fullName evidence="7">Uncharacterized protein</fullName>
    </submittedName>
</protein>
<dbReference type="WBParaSite" id="PSAMB.scaffold1217size34190.g11676.t1">
    <property type="protein sequence ID" value="PSAMB.scaffold1217size34190.g11676.t1"/>
    <property type="gene ID" value="PSAMB.scaffold1217size34190.g11676"/>
</dbReference>
<dbReference type="FunFam" id="1.20.1270.10:FF:000016">
    <property type="entry name" value="Heat shock protein 70"/>
    <property type="match status" value="1"/>
</dbReference>
<evidence type="ECO:0000313" key="6">
    <source>
        <dbReference type="Proteomes" id="UP000887566"/>
    </source>
</evidence>
<evidence type="ECO:0000256" key="3">
    <source>
        <dbReference type="ARBA" id="ARBA00022840"/>
    </source>
</evidence>
<dbReference type="Gene3D" id="2.60.34.10">
    <property type="entry name" value="Substrate Binding Domain Of DNAk, Chain A, domain 1"/>
    <property type="match status" value="1"/>
</dbReference>
<dbReference type="AlphaFoldDB" id="A0A914US62"/>
<feature type="compositionally biased region" description="Basic and acidic residues" evidence="5">
    <location>
        <begin position="253"/>
        <end position="263"/>
    </location>
</feature>
<dbReference type="InterPro" id="IPR029048">
    <property type="entry name" value="HSP70_C_sf"/>
</dbReference>